<feature type="compositionally biased region" description="Low complexity" evidence="1">
    <location>
        <begin position="1"/>
        <end position="17"/>
    </location>
</feature>
<reference evidence="2" key="1">
    <citation type="journal article" date="2019" name="Sci. Rep.">
        <title>Draft genome of Tanacetum cinerariifolium, the natural source of mosquito coil.</title>
        <authorList>
            <person name="Yamashiro T."/>
            <person name="Shiraishi A."/>
            <person name="Satake H."/>
            <person name="Nakayama K."/>
        </authorList>
    </citation>
    <scope>NUCLEOTIDE SEQUENCE</scope>
</reference>
<dbReference type="EMBL" id="BKCJ011213487">
    <property type="protein sequence ID" value="GFD04697.1"/>
    <property type="molecule type" value="Genomic_DNA"/>
</dbReference>
<feature type="non-terminal residue" evidence="2">
    <location>
        <position position="1"/>
    </location>
</feature>
<dbReference type="InterPro" id="IPR029044">
    <property type="entry name" value="Nucleotide-diphossugar_trans"/>
</dbReference>
<feature type="non-terminal residue" evidence="2">
    <location>
        <position position="114"/>
    </location>
</feature>
<comment type="caution">
    <text evidence="2">The sequence shown here is derived from an EMBL/GenBank/DDBJ whole genome shotgun (WGS) entry which is preliminary data.</text>
</comment>
<feature type="region of interest" description="Disordered" evidence="1">
    <location>
        <begin position="1"/>
        <end position="27"/>
    </location>
</feature>
<gene>
    <name evidence="2" type="ORF">Tci_876666</name>
</gene>
<accession>A0A699T3B5</accession>
<dbReference type="Gene3D" id="3.90.550.10">
    <property type="entry name" value="Spore Coat Polysaccharide Biosynthesis Protein SpsA, Chain A"/>
    <property type="match status" value="1"/>
</dbReference>
<name>A0A699T3B5_TANCI</name>
<evidence type="ECO:0000256" key="1">
    <source>
        <dbReference type="SAM" id="MobiDB-lite"/>
    </source>
</evidence>
<evidence type="ECO:0000313" key="2">
    <source>
        <dbReference type="EMBL" id="GFD04697.1"/>
    </source>
</evidence>
<organism evidence="2">
    <name type="scientific">Tanacetum cinerariifolium</name>
    <name type="common">Dalmatian daisy</name>
    <name type="synonym">Chrysanthemum cinerariifolium</name>
    <dbReference type="NCBI Taxonomy" id="118510"/>
    <lineage>
        <taxon>Eukaryota</taxon>
        <taxon>Viridiplantae</taxon>
        <taxon>Streptophyta</taxon>
        <taxon>Embryophyta</taxon>
        <taxon>Tracheophyta</taxon>
        <taxon>Spermatophyta</taxon>
        <taxon>Magnoliopsida</taxon>
        <taxon>eudicotyledons</taxon>
        <taxon>Gunneridae</taxon>
        <taxon>Pentapetalae</taxon>
        <taxon>asterids</taxon>
        <taxon>campanulids</taxon>
        <taxon>Asterales</taxon>
        <taxon>Asteraceae</taxon>
        <taxon>Asteroideae</taxon>
        <taxon>Anthemideae</taxon>
        <taxon>Anthemidinae</taxon>
        <taxon>Tanacetum</taxon>
    </lineage>
</organism>
<protein>
    <submittedName>
        <fullName evidence="2">Uncharacterized protein</fullName>
    </submittedName>
</protein>
<sequence>LAGDGRPGASAPPAGTGALRGDAAGRHYLGPQVPSQWRAAAARHFYAHRAAVLGRPAQVPATVWLAEAPAESALGPLTSAGRPEWPGLPWRVQPAAGSLGERMAHAFAEAFAAG</sequence>
<dbReference type="AlphaFoldDB" id="A0A699T3B5"/>
<proteinExistence type="predicted"/>